<reference evidence="2 3" key="1">
    <citation type="journal article" date="2013" name="Genome Announc.">
        <title>Draft Genome Sequence of the Cellulolytic, Mesophilic, Anaerobic Bacterium Clostridium termitidis Strain CT1112 (DSM 5398).</title>
        <authorList>
            <person name="Lal S."/>
            <person name="Ramachandran U."/>
            <person name="Zhang X."/>
            <person name="Munir R."/>
            <person name="Sparling R."/>
            <person name="Levin D.B."/>
        </authorList>
    </citation>
    <scope>NUCLEOTIDE SEQUENCE [LARGE SCALE GENOMIC DNA]</scope>
    <source>
        <strain evidence="2 3">CT1112</strain>
    </source>
</reference>
<dbReference type="CDD" id="cd01610">
    <property type="entry name" value="PAP2_like"/>
    <property type="match status" value="1"/>
</dbReference>
<feature type="transmembrane region" description="Helical" evidence="1">
    <location>
        <begin position="102"/>
        <end position="123"/>
    </location>
</feature>
<dbReference type="Proteomes" id="UP000014155">
    <property type="component" value="Unassembled WGS sequence"/>
</dbReference>
<sequence>MKQNFAKYISIVGHPLITISAFVIIVMFSFEEVNKAILISFLIVGCIIIPNVIRNYIKTKNGEYTNFDVSIRTQRHSMYLFAMLPMLIVTVVLFYTSQPRGLCYGVLFGLVLLLISFIVNFFIKCSGHVSLTIYLSFLVIPLNIIIGIIVLLFSGLIGWSRVELKRHTVKEVFTGAVIGFTVGFFMLIAEGII</sequence>
<gene>
    <name evidence="2" type="ORF">CTER_1772</name>
</gene>
<comment type="caution">
    <text evidence="2">The sequence shown here is derived from an EMBL/GenBank/DDBJ whole genome shotgun (WGS) entry which is preliminary data.</text>
</comment>
<feature type="transmembrane region" description="Helical" evidence="1">
    <location>
        <begin position="12"/>
        <end position="30"/>
    </location>
</feature>
<evidence type="ECO:0000256" key="1">
    <source>
        <dbReference type="SAM" id="Phobius"/>
    </source>
</evidence>
<dbReference type="STRING" id="1195236.CTER_1772"/>
<feature type="transmembrane region" description="Helical" evidence="1">
    <location>
        <begin position="172"/>
        <end position="192"/>
    </location>
</feature>
<evidence type="ECO:0008006" key="4">
    <source>
        <dbReference type="Google" id="ProtNLM"/>
    </source>
</evidence>
<dbReference type="EMBL" id="AORV01000028">
    <property type="protein sequence ID" value="EMS72390.1"/>
    <property type="molecule type" value="Genomic_DNA"/>
</dbReference>
<keyword evidence="3" id="KW-1185">Reference proteome</keyword>
<evidence type="ECO:0000313" key="2">
    <source>
        <dbReference type="EMBL" id="EMS72390.1"/>
    </source>
</evidence>
<keyword evidence="1" id="KW-1133">Transmembrane helix</keyword>
<feature type="transmembrane region" description="Helical" evidence="1">
    <location>
        <begin position="78"/>
        <end position="96"/>
    </location>
</feature>
<dbReference type="PATRIC" id="fig|1195236.3.peg.2095"/>
<dbReference type="Gene3D" id="1.20.144.10">
    <property type="entry name" value="Phosphatidic acid phosphatase type 2/haloperoxidase"/>
    <property type="match status" value="1"/>
</dbReference>
<organism evidence="2 3">
    <name type="scientific">Ruminiclostridium cellobioparum subsp. termitidis CT1112</name>
    <dbReference type="NCBI Taxonomy" id="1195236"/>
    <lineage>
        <taxon>Bacteria</taxon>
        <taxon>Bacillati</taxon>
        <taxon>Bacillota</taxon>
        <taxon>Clostridia</taxon>
        <taxon>Eubacteriales</taxon>
        <taxon>Oscillospiraceae</taxon>
        <taxon>Ruminiclostridium</taxon>
    </lineage>
</organism>
<accession>S0FJR0</accession>
<dbReference type="AlphaFoldDB" id="S0FJR0"/>
<dbReference type="InterPro" id="IPR036938">
    <property type="entry name" value="PAP2/HPO_sf"/>
</dbReference>
<proteinExistence type="predicted"/>
<keyword evidence="1" id="KW-0812">Transmembrane</keyword>
<evidence type="ECO:0000313" key="3">
    <source>
        <dbReference type="Proteomes" id="UP000014155"/>
    </source>
</evidence>
<keyword evidence="1" id="KW-0472">Membrane</keyword>
<name>S0FJR0_RUMCE</name>
<dbReference type="SUPFAM" id="SSF48317">
    <property type="entry name" value="Acid phosphatase/Vanadium-dependent haloperoxidase"/>
    <property type="match status" value="1"/>
</dbReference>
<dbReference type="RefSeq" id="WP_004625385.1">
    <property type="nucleotide sequence ID" value="NZ_AORV01000028.1"/>
</dbReference>
<feature type="transmembrane region" description="Helical" evidence="1">
    <location>
        <begin position="36"/>
        <end position="57"/>
    </location>
</feature>
<feature type="transmembrane region" description="Helical" evidence="1">
    <location>
        <begin position="135"/>
        <end position="160"/>
    </location>
</feature>
<dbReference type="eggNOG" id="COG0671">
    <property type="taxonomic scope" value="Bacteria"/>
</dbReference>
<protein>
    <recommendedName>
        <fullName evidence="4">PAP2 superfamily</fullName>
    </recommendedName>
</protein>